<proteinExistence type="inferred from homology"/>
<dbReference type="GO" id="GO:0016758">
    <property type="term" value="F:hexosyltransferase activity"/>
    <property type="evidence" value="ECO:0007669"/>
    <property type="project" value="InterPro"/>
</dbReference>
<evidence type="ECO:0000313" key="10">
    <source>
        <dbReference type="Proteomes" id="UP000199632"/>
    </source>
</evidence>
<evidence type="ECO:0000256" key="3">
    <source>
        <dbReference type="ARBA" id="ARBA00022679"/>
    </source>
</evidence>
<evidence type="ECO:0000256" key="1">
    <source>
        <dbReference type="ARBA" id="ARBA00004651"/>
    </source>
</evidence>
<feature type="transmembrane region" description="Helical" evidence="8">
    <location>
        <begin position="154"/>
        <end position="173"/>
    </location>
</feature>
<evidence type="ECO:0000256" key="6">
    <source>
        <dbReference type="ARBA" id="ARBA00023136"/>
    </source>
</evidence>
<evidence type="ECO:0000256" key="5">
    <source>
        <dbReference type="ARBA" id="ARBA00022989"/>
    </source>
</evidence>
<feature type="transmembrane region" description="Helical" evidence="8">
    <location>
        <begin position="389"/>
        <end position="412"/>
    </location>
</feature>
<dbReference type="AlphaFoldDB" id="A0A1H3KIY8"/>
<dbReference type="EMBL" id="FNQB01000001">
    <property type="protein sequence ID" value="SDY52093.1"/>
    <property type="molecule type" value="Genomic_DNA"/>
</dbReference>
<name>A0A1H3KIY8_9ACTN</name>
<feature type="transmembrane region" description="Helical" evidence="8">
    <location>
        <begin position="316"/>
        <end position="332"/>
    </location>
</feature>
<feature type="transmembrane region" description="Helical" evidence="8">
    <location>
        <begin position="94"/>
        <end position="117"/>
    </location>
</feature>
<organism evidence="9 10">
    <name type="scientific">Asanoa ishikariensis</name>
    <dbReference type="NCBI Taxonomy" id="137265"/>
    <lineage>
        <taxon>Bacteria</taxon>
        <taxon>Bacillati</taxon>
        <taxon>Actinomycetota</taxon>
        <taxon>Actinomycetes</taxon>
        <taxon>Micromonosporales</taxon>
        <taxon>Micromonosporaceae</taxon>
        <taxon>Asanoa</taxon>
    </lineage>
</organism>
<dbReference type="Proteomes" id="UP000199632">
    <property type="component" value="Unassembled WGS sequence"/>
</dbReference>
<feature type="transmembrane region" description="Helical" evidence="8">
    <location>
        <begin position="286"/>
        <end position="304"/>
    </location>
</feature>
<comment type="similarity">
    <text evidence="7">Belongs to the glycosyltransferase 87 family.</text>
</comment>
<dbReference type="STRING" id="137265.SAMN05421684_0173"/>
<feature type="transmembrane region" description="Helical" evidence="8">
    <location>
        <begin position="20"/>
        <end position="40"/>
    </location>
</feature>
<keyword evidence="5 8" id="KW-1133">Transmembrane helix</keyword>
<sequence>MDRLVPTNSPVRGIYSRNIVRLGVLAGALVTAWYAIGAFGRPYNFFDMKIYHGAAVWWASGHDLYAYAAPDTGLGFTYPPFAGLLMSPMARVPFAAAAWINVIASLLALAVVMWALLGPISRRYGWSRWFATGLSVAAAAAIEPVRETLGYGQINLLLFLLIMADMVALRWRARASAGFLPTGGALVRFVRGGAWAGVGIGLAASIKLTPALFVVYFLVTRQWRAATTAVATAIGVTAATFMVAGKDSAAYWLRVVFETERVGAADMTPNQSLAGVLARLYDTVEAPTLLWLSFAVLMLALGLSRASRAHADGDELTAFVLVGLTANVISPISWTHHLVFVIPAIVVLADAAMRRRDASRGLESGRRLTRRGLTPSANMGGLAPLRTPIWFPALTGLRHASAAVGVYLLFLYSPIWPYEHQLPEFSHYEDGLWGALMENSLALALIILVATLPWRPGAEPAFYPETIRIDRRAIHQR</sequence>
<feature type="transmembrane region" description="Helical" evidence="8">
    <location>
        <begin position="193"/>
        <end position="218"/>
    </location>
</feature>
<keyword evidence="10" id="KW-1185">Reference proteome</keyword>
<evidence type="ECO:0008006" key="11">
    <source>
        <dbReference type="Google" id="ProtNLM"/>
    </source>
</evidence>
<feature type="transmembrane region" description="Helical" evidence="8">
    <location>
        <begin position="225"/>
        <end position="244"/>
    </location>
</feature>
<dbReference type="InterPro" id="IPR018584">
    <property type="entry name" value="GT87"/>
</dbReference>
<keyword evidence="6 8" id="KW-0472">Membrane</keyword>
<reference evidence="10" key="1">
    <citation type="submission" date="2016-10" db="EMBL/GenBank/DDBJ databases">
        <authorList>
            <person name="Varghese N."/>
            <person name="Submissions S."/>
        </authorList>
    </citation>
    <scope>NUCLEOTIDE SEQUENCE [LARGE SCALE GENOMIC DNA]</scope>
    <source>
        <strain evidence="10">DSM 44718</strain>
    </source>
</reference>
<comment type="subcellular location">
    <subcellularLocation>
        <location evidence="1">Cell membrane</location>
        <topology evidence="1">Multi-pass membrane protein</topology>
    </subcellularLocation>
</comment>
<accession>A0A1H3KIY8</accession>
<keyword evidence="3" id="KW-0808">Transferase</keyword>
<keyword evidence="2" id="KW-1003">Cell membrane</keyword>
<evidence type="ECO:0000256" key="8">
    <source>
        <dbReference type="SAM" id="Phobius"/>
    </source>
</evidence>
<dbReference type="GO" id="GO:0005886">
    <property type="term" value="C:plasma membrane"/>
    <property type="evidence" value="ECO:0007669"/>
    <property type="project" value="UniProtKB-SubCell"/>
</dbReference>
<dbReference type="Pfam" id="PF09594">
    <property type="entry name" value="GT87"/>
    <property type="match status" value="1"/>
</dbReference>
<evidence type="ECO:0000313" key="9">
    <source>
        <dbReference type="EMBL" id="SDY52093.1"/>
    </source>
</evidence>
<evidence type="ECO:0000256" key="7">
    <source>
        <dbReference type="ARBA" id="ARBA00024033"/>
    </source>
</evidence>
<keyword evidence="4 8" id="KW-0812">Transmembrane</keyword>
<evidence type="ECO:0000256" key="2">
    <source>
        <dbReference type="ARBA" id="ARBA00022475"/>
    </source>
</evidence>
<evidence type="ECO:0000256" key="4">
    <source>
        <dbReference type="ARBA" id="ARBA00022692"/>
    </source>
</evidence>
<gene>
    <name evidence="9" type="ORF">SAMN05421684_0173</name>
</gene>
<feature type="transmembrane region" description="Helical" evidence="8">
    <location>
        <begin position="432"/>
        <end position="454"/>
    </location>
</feature>
<protein>
    <recommendedName>
        <fullName evidence="11">Alpha-1,2-mannosyltransferase</fullName>
    </recommendedName>
</protein>